<dbReference type="Pfam" id="PF08367">
    <property type="entry name" value="M16C_assoc"/>
    <property type="match status" value="1"/>
</dbReference>
<organism evidence="2 3">
    <name type="scientific">Acidaminococcus intestini</name>
    <dbReference type="NCBI Taxonomy" id="187327"/>
    <lineage>
        <taxon>Bacteria</taxon>
        <taxon>Bacillati</taxon>
        <taxon>Bacillota</taxon>
        <taxon>Negativicutes</taxon>
        <taxon>Acidaminococcales</taxon>
        <taxon>Acidaminococcaceae</taxon>
        <taxon>Acidaminococcus</taxon>
    </lineage>
</organism>
<dbReference type="InterPro" id="IPR055130">
    <property type="entry name" value="PreP_C"/>
</dbReference>
<reference evidence="2" key="1">
    <citation type="submission" date="2021-02" db="EMBL/GenBank/DDBJ databases">
        <title>Infant gut strain persistence is associated with maternal origin, phylogeny, and functional potential including surface adhesion and iron acquisition.</title>
        <authorList>
            <person name="Lou Y.C."/>
        </authorList>
    </citation>
    <scope>NUCLEOTIDE SEQUENCE</scope>
    <source>
        <strain evidence="2">L3_106_000M1_dasL3_106_000M1_concoct_15</strain>
    </source>
</reference>
<evidence type="ECO:0000313" key="3">
    <source>
        <dbReference type="Proteomes" id="UP000754226"/>
    </source>
</evidence>
<dbReference type="Pfam" id="PF05193">
    <property type="entry name" value="Peptidase_M16_C"/>
    <property type="match status" value="1"/>
</dbReference>
<dbReference type="PANTHER" id="PTHR43016:SF13">
    <property type="entry name" value="PRESEQUENCE PROTEASE, MITOCHONDRIAL"/>
    <property type="match status" value="1"/>
</dbReference>
<dbReference type="Proteomes" id="UP000754226">
    <property type="component" value="Unassembled WGS sequence"/>
</dbReference>
<dbReference type="Pfam" id="PF00675">
    <property type="entry name" value="Peptidase_M16"/>
    <property type="match status" value="1"/>
</dbReference>
<dbReference type="GO" id="GO:0004222">
    <property type="term" value="F:metalloendopeptidase activity"/>
    <property type="evidence" value="ECO:0007669"/>
    <property type="project" value="TreeGrafter"/>
</dbReference>
<protein>
    <submittedName>
        <fullName evidence="2">Insulinase family protein</fullName>
    </submittedName>
</protein>
<dbReference type="GO" id="GO:0016485">
    <property type="term" value="P:protein processing"/>
    <property type="evidence" value="ECO:0007669"/>
    <property type="project" value="TreeGrafter"/>
</dbReference>
<proteinExistence type="predicted"/>
<gene>
    <name evidence="2" type="ORF">KHX13_04960</name>
</gene>
<dbReference type="InterPro" id="IPR011249">
    <property type="entry name" value="Metalloenz_LuxS/M16"/>
</dbReference>
<dbReference type="GO" id="GO:0046872">
    <property type="term" value="F:metal ion binding"/>
    <property type="evidence" value="ECO:0007669"/>
    <property type="project" value="InterPro"/>
</dbReference>
<dbReference type="EMBL" id="JAGZCZ010000005">
    <property type="protein sequence ID" value="MBS5519667.1"/>
    <property type="molecule type" value="Genomic_DNA"/>
</dbReference>
<name>A0A943I492_9FIRM</name>
<dbReference type="SMART" id="SM01264">
    <property type="entry name" value="M16C_associated"/>
    <property type="match status" value="1"/>
</dbReference>
<comment type="caution">
    <text evidence="2">The sequence shown here is derived from an EMBL/GenBank/DDBJ whole genome shotgun (WGS) entry which is preliminary data.</text>
</comment>
<evidence type="ECO:0000313" key="2">
    <source>
        <dbReference type="EMBL" id="MBS5519667.1"/>
    </source>
</evidence>
<sequence length="973" mass="110819">MQFSLNDKVHGFRVDRITELSDIKAVGYEMTHEKSGARLFYVASDDDNKVFTIGFRTPSRDDTGVAHITEHSVLCGSRKYPVKEPFVELVKGSLNTFLNAMTYSDKTVYPVASRNDKDFRNLVDVYLDAVFYPNTYKNPFTLRQEGWHYELDNAGQLVYNGVVYNEMKGVYSSPDAIEENEMNKALFPNTPYRFESGGYPEAIPSLTQEMFLDFHKTYYSPQNSFIYLYGNMDIDDYLSYLDEAYLNHFEKDPDFSVKIPLQASFDRTKEVTAYYPEALGADVDHKTYLSLNIATGSSLDQKQTMALKVLTKVLFEGDNAPLRLALLRAGLGSDVSGSLNASQLQPVLSIRVSGSEETEKDRFIKVLYSTLQELSRKGVPQELLEAELSSEEFKMREADFNVYPKGLIYGLSAMETWLYGGDPTTCLKFTETLDFLRSKIGTRYYESLIETFLLDNTHKVLLTLKPEPGKEEKDGALFRKKMQAIKESLKQDEIDEIKAIADELHARQAAEDSPEALETIPLLKRDDIERTVSFETPVVTEKGSHTLLYRPAFTNQIVYYDWCFDMTGVPEDLLTCAYLLSDILGKVNTDKFTYEELNTFTDQYIGGLSFAIQPYTSYRDMNDYRNYFKVTAKVLEHNEDRLFELLESLALTSHVGDKARLKEIVEEVKAGWDALFFSRGMTVATIRLSSYFSASGRSSEHDQLTYYRFLQDLCAHFEEKADRVIENLKTLLSAFFHKDRLIMSLCCDERHRETAEKKMEFFVNQLPHSSFAGKAVPEFVAPGLNEGITTSGKVQYVLAGGNFRAHGHDYTGAMKVLETILRYGYLWTKIRVQGGAYGAGARFDQIGLFYLSSYRDPQLMKTLSTYEGLPEYLEHFEASEREMTKYVIGTISLLDTPLTNAMRLEKAITTYLRGLPKELAQTYRDEVIDCSVEDIRALAPVVRDVLSDGYRCVVGSKEAIEDNKDAFEKIFKA</sequence>
<dbReference type="Gene3D" id="3.30.830.10">
    <property type="entry name" value="Metalloenzyme, LuxS/M16 peptidase-like"/>
    <property type="match status" value="4"/>
</dbReference>
<dbReference type="FunFam" id="3.30.830.10:FF:000034">
    <property type="entry name" value="presequence protease 1, chloroplastic/mitochondrial"/>
    <property type="match status" value="1"/>
</dbReference>
<dbReference type="InterPro" id="IPR007863">
    <property type="entry name" value="Peptidase_M16_C"/>
</dbReference>
<dbReference type="Pfam" id="PF22516">
    <property type="entry name" value="PreP_C"/>
    <property type="match status" value="1"/>
</dbReference>
<dbReference type="SUPFAM" id="SSF63411">
    <property type="entry name" value="LuxS/MPP-like metallohydrolase"/>
    <property type="match status" value="4"/>
</dbReference>
<feature type="domain" description="Peptidase M16C associated" evidence="1">
    <location>
        <begin position="464"/>
        <end position="713"/>
    </location>
</feature>
<dbReference type="PANTHER" id="PTHR43016">
    <property type="entry name" value="PRESEQUENCE PROTEASE"/>
    <property type="match status" value="1"/>
</dbReference>
<accession>A0A943I492</accession>
<evidence type="ECO:0000259" key="1">
    <source>
        <dbReference type="SMART" id="SM01264"/>
    </source>
</evidence>
<dbReference type="InterPro" id="IPR011765">
    <property type="entry name" value="Pept_M16_N"/>
</dbReference>
<dbReference type="InterPro" id="IPR013578">
    <property type="entry name" value="Peptidase_M16C_assoc"/>
</dbReference>
<dbReference type="AlphaFoldDB" id="A0A943I492"/>